<organism evidence="1">
    <name type="scientific">marine metagenome</name>
    <dbReference type="NCBI Taxonomy" id="408172"/>
    <lineage>
        <taxon>unclassified sequences</taxon>
        <taxon>metagenomes</taxon>
        <taxon>ecological metagenomes</taxon>
    </lineage>
</organism>
<proteinExistence type="predicted"/>
<accession>A0A381QB11</accession>
<name>A0A381QB11_9ZZZZ</name>
<evidence type="ECO:0000313" key="1">
    <source>
        <dbReference type="EMBL" id="SUZ76506.1"/>
    </source>
</evidence>
<dbReference type="EMBL" id="UINC01001281">
    <property type="protein sequence ID" value="SUZ76506.1"/>
    <property type="molecule type" value="Genomic_DNA"/>
</dbReference>
<sequence length="45" mass="5054">MVFPKTTEPLAEKFSTTVEEYGDTKLDSILEPQVVRTPSVQKISL</sequence>
<protein>
    <submittedName>
        <fullName evidence="1">Uncharacterized protein</fullName>
    </submittedName>
</protein>
<reference evidence="1" key="1">
    <citation type="submission" date="2018-05" db="EMBL/GenBank/DDBJ databases">
        <authorList>
            <person name="Lanie J.A."/>
            <person name="Ng W.-L."/>
            <person name="Kazmierczak K.M."/>
            <person name="Andrzejewski T.M."/>
            <person name="Davidsen T.M."/>
            <person name="Wayne K.J."/>
            <person name="Tettelin H."/>
            <person name="Glass J.I."/>
            <person name="Rusch D."/>
            <person name="Podicherti R."/>
            <person name="Tsui H.-C.T."/>
            <person name="Winkler M.E."/>
        </authorList>
    </citation>
    <scope>NUCLEOTIDE SEQUENCE</scope>
</reference>
<dbReference type="AlphaFoldDB" id="A0A381QB11"/>
<gene>
    <name evidence="1" type="ORF">METZ01_LOCUS29360</name>
</gene>